<evidence type="ECO:0000256" key="6">
    <source>
        <dbReference type="ARBA" id="ARBA00023306"/>
    </source>
</evidence>
<dbReference type="eggNOG" id="ENOG5032985">
    <property type="taxonomic scope" value="Bacteria"/>
</dbReference>
<organism evidence="7 8">
    <name type="scientific">Kitasatospora cheerisanensis KCTC 2395</name>
    <dbReference type="NCBI Taxonomy" id="1348663"/>
    <lineage>
        <taxon>Bacteria</taxon>
        <taxon>Bacillati</taxon>
        <taxon>Actinomycetota</taxon>
        <taxon>Actinomycetes</taxon>
        <taxon>Kitasatosporales</taxon>
        <taxon>Streptomycetaceae</taxon>
        <taxon>Kitasatospora</taxon>
    </lineage>
</organism>
<evidence type="ECO:0000256" key="2">
    <source>
        <dbReference type="ARBA" id="ARBA00009323"/>
    </source>
</evidence>
<protein>
    <submittedName>
        <fullName evidence="7">Putative sporulation and cell division protein</fullName>
    </submittedName>
</protein>
<name>A0A066YLY0_9ACTN</name>
<dbReference type="AlphaFoldDB" id="A0A066YLY0"/>
<dbReference type="PATRIC" id="fig|1348663.4.peg.5882"/>
<keyword evidence="8" id="KW-1185">Reference proteome</keyword>
<evidence type="ECO:0000256" key="1">
    <source>
        <dbReference type="ARBA" id="ARBA00004431"/>
    </source>
</evidence>
<evidence type="ECO:0000256" key="5">
    <source>
        <dbReference type="ARBA" id="ARBA00023210"/>
    </source>
</evidence>
<dbReference type="InterPro" id="IPR006776">
    <property type="entry name" value="SsgB"/>
</dbReference>
<dbReference type="Proteomes" id="UP000027178">
    <property type="component" value="Unassembled WGS sequence"/>
</dbReference>
<sequence>MTHQNTSSGWLRRSGDPDCVLLLDVTVSPCPGLRVSVPARLRYHRADPYAVHLDCHADLDEPITWLFARDLLAEGLAGWSGVGDVTIRRSSADPELLTISLSTPGQTAVLHTPSAPVRDFLGLTYRVVPPGAEHRHLDTAALLRHLLNGSPARRDRPRPE</sequence>
<comment type="caution">
    <text evidence="7">The sequence shown here is derived from an EMBL/GenBank/DDBJ whole genome shotgun (WGS) entry which is preliminary data.</text>
</comment>
<reference evidence="7 8" key="1">
    <citation type="submission" date="2014-05" db="EMBL/GenBank/DDBJ databases">
        <title>Draft Genome Sequence of Kitasatospora cheerisanensis KCTC 2395.</title>
        <authorList>
            <person name="Nam D.H."/>
        </authorList>
    </citation>
    <scope>NUCLEOTIDE SEQUENCE [LARGE SCALE GENOMIC DNA]</scope>
    <source>
        <strain evidence="7 8">KCTC 2395</strain>
    </source>
</reference>
<dbReference type="GO" id="GO:0030428">
    <property type="term" value="C:cell septum"/>
    <property type="evidence" value="ECO:0007669"/>
    <property type="project" value="UniProtKB-SubCell"/>
</dbReference>
<comment type="subcellular location">
    <subcellularLocation>
        <location evidence="1">Cell septum</location>
    </subcellularLocation>
</comment>
<gene>
    <name evidence="7" type="ORF">KCH_60790</name>
</gene>
<evidence type="ECO:0000256" key="3">
    <source>
        <dbReference type="ARBA" id="ARBA00022618"/>
    </source>
</evidence>
<evidence type="ECO:0000313" key="7">
    <source>
        <dbReference type="EMBL" id="KDN82162.1"/>
    </source>
</evidence>
<dbReference type="InterPro" id="IPR038658">
    <property type="entry name" value="SsgB_sf"/>
</dbReference>
<dbReference type="GO" id="GO:0000917">
    <property type="term" value="P:division septum assembly"/>
    <property type="evidence" value="ECO:0007669"/>
    <property type="project" value="UniProtKB-KW"/>
</dbReference>
<accession>A0A066YLY0</accession>
<dbReference type="HOGENOM" id="CLU_126599_0_0_11"/>
<evidence type="ECO:0000256" key="4">
    <source>
        <dbReference type="ARBA" id="ARBA00022969"/>
    </source>
</evidence>
<evidence type="ECO:0000313" key="8">
    <source>
        <dbReference type="Proteomes" id="UP000027178"/>
    </source>
</evidence>
<keyword evidence="6" id="KW-0131">Cell cycle</keyword>
<keyword evidence="4" id="KW-0749">Sporulation</keyword>
<dbReference type="Pfam" id="PF04686">
    <property type="entry name" value="SsgA"/>
    <property type="match status" value="1"/>
</dbReference>
<proteinExistence type="inferred from homology"/>
<comment type="similarity">
    <text evidence="2">Belongs to the SsgA family.</text>
</comment>
<dbReference type="Gene3D" id="2.30.31.20">
    <property type="entry name" value="Sporulation-specific cell division protein SsgB"/>
    <property type="match status" value="1"/>
</dbReference>
<keyword evidence="3 7" id="KW-0132">Cell division</keyword>
<keyword evidence="5" id="KW-0717">Septation</keyword>
<dbReference type="GO" id="GO:0030435">
    <property type="term" value="P:sporulation resulting in formation of a cellular spore"/>
    <property type="evidence" value="ECO:0007669"/>
    <property type="project" value="UniProtKB-KW"/>
</dbReference>
<dbReference type="RefSeq" id="WP_051653553.1">
    <property type="nucleotide sequence ID" value="NZ_KK853997.1"/>
</dbReference>
<dbReference type="EMBL" id="JNBY01000119">
    <property type="protein sequence ID" value="KDN82162.1"/>
    <property type="molecule type" value="Genomic_DNA"/>
</dbReference>